<evidence type="ECO:0000313" key="2">
    <source>
        <dbReference type="EMBL" id="KAA0706212.1"/>
    </source>
</evidence>
<dbReference type="PANTHER" id="PTHR10151">
    <property type="entry name" value="ECTONUCLEOTIDE PYROPHOSPHATASE/PHOSPHODIESTERASE"/>
    <property type="match status" value="1"/>
</dbReference>
<name>A0A5A9N8D4_9TELE</name>
<evidence type="ECO:0000256" key="1">
    <source>
        <dbReference type="SAM" id="Phobius"/>
    </source>
</evidence>
<proteinExistence type="predicted"/>
<gene>
    <name evidence="2" type="ORF">E1301_Tti019731</name>
</gene>
<sequence>MTTRGSDERRLFVNVNKKKKSNQKHCRVKEILKSLVPSAVLFAIAVLPKGEHGYDNQALDMKPFFPALGPDLQKDLEVGPFETVNIYPLMCHLLEISPETNDCSLDITRRMLTSSAQPEGKNSSDTLTSVITGLGALAGFLVIVFVVLFSYGIHKHSKNKNG</sequence>
<dbReference type="Gene3D" id="3.40.720.10">
    <property type="entry name" value="Alkaline Phosphatase, subunit A"/>
    <property type="match status" value="1"/>
</dbReference>
<keyword evidence="1" id="KW-0472">Membrane</keyword>
<keyword evidence="3" id="KW-1185">Reference proteome</keyword>
<accession>A0A5A9N8D4</accession>
<keyword evidence="1" id="KW-0812">Transmembrane</keyword>
<protein>
    <submittedName>
        <fullName evidence="2">Ectonucleotide pyrophosphatase/phosphodiesterase family member 7</fullName>
    </submittedName>
</protein>
<evidence type="ECO:0000313" key="3">
    <source>
        <dbReference type="Proteomes" id="UP000324632"/>
    </source>
</evidence>
<dbReference type="Proteomes" id="UP000324632">
    <property type="component" value="Chromosome 21"/>
</dbReference>
<dbReference type="SUPFAM" id="SSF53649">
    <property type="entry name" value="Alkaline phosphatase-like"/>
    <property type="match status" value="1"/>
</dbReference>
<dbReference type="AlphaFoldDB" id="A0A5A9N8D4"/>
<keyword evidence="1" id="KW-1133">Transmembrane helix</keyword>
<reference evidence="2 3" key="1">
    <citation type="journal article" date="2019" name="Mol. Ecol. Resour.">
        <title>Chromosome-level genome assembly of Triplophysa tibetana, a fish adapted to the harsh high-altitude environment of the Tibetan Plateau.</title>
        <authorList>
            <person name="Yang X."/>
            <person name="Liu H."/>
            <person name="Ma Z."/>
            <person name="Zou Y."/>
            <person name="Zou M."/>
            <person name="Mao Y."/>
            <person name="Li X."/>
            <person name="Wang H."/>
            <person name="Chen T."/>
            <person name="Wang W."/>
            <person name="Yang R."/>
        </authorList>
    </citation>
    <scope>NUCLEOTIDE SEQUENCE [LARGE SCALE GENOMIC DNA]</scope>
    <source>
        <strain evidence="2">TTIB1903HZAU</strain>
        <tissue evidence="2">Muscle</tissue>
    </source>
</reference>
<dbReference type="InterPro" id="IPR017850">
    <property type="entry name" value="Alkaline_phosphatase_core_sf"/>
</dbReference>
<organism evidence="2 3">
    <name type="scientific">Triplophysa tibetana</name>
    <dbReference type="NCBI Taxonomy" id="1572043"/>
    <lineage>
        <taxon>Eukaryota</taxon>
        <taxon>Metazoa</taxon>
        <taxon>Chordata</taxon>
        <taxon>Craniata</taxon>
        <taxon>Vertebrata</taxon>
        <taxon>Euteleostomi</taxon>
        <taxon>Actinopterygii</taxon>
        <taxon>Neopterygii</taxon>
        <taxon>Teleostei</taxon>
        <taxon>Ostariophysi</taxon>
        <taxon>Cypriniformes</taxon>
        <taxon>Nemacheilidae</taxon>
        <taxon>Triplophysa</taxon>
    </lineage>
</organism>
<feature type="transmembrane region" description="Helical" evidence="1">
    <location>
        <begin position="130"/>
        <end position="153"/>
    </location>
</feature>
<comment type="caution">
    <text evidence="2">The sequence shown here is derived from an EMBL/GenBank/DDBJ whole genome shotgun (WGS) entry which is preliminary data.</text>
</comment>
<dbReference type="EMBL" id="SOYY01000021">
    <property type="protein sequence ID" value="KAA0706212.1"/>
    <property type="molecule type" value="Genomic_DNA"/>
</dbReference>
<dbReference type="PANTHER" id="PTHR10151:SF63">
    <property type="entry name" value="ECTONUCLEOTIDE PYROPHOSPHATASE_PHOSPHODIESTERASE FAMILY MEMBER 7"/>
    <property type="match status" value="1"/>
</dbReference>